<dbReference type="Pfam" id="PF02104">
    <property type="entry name" value="SURF1"/>
    <property type="match status" value="1"/>
</dbReference>
<dbReference type="Proteomes" id="UP000051221">
    <property type="component" value="Unassembled WGS sequence"/>
</dbReference>
<proteinExistence type="inferred from homology"/>
<keyword evidence="3 6" id="KW-0812">Transmembrane</keyword>
<evidence type="ECO:0000256" key="3">
    <source>
        <dbReference type="ARBA" id="ARBA00022692"/>
    </source>
</evidence>
<dbReference type="CDD" id="cd06662">
    <property type="entry name" value="SURF1"/>
    <property type="match status" value="1"/>
</dbReference>
<protein>
    <recommendedName>
        <fullName evidence="6">SURF1-like protein</fullName>
    </recommendedName>
</protein>
<evidence type="ECO:0000256" key="6">
    <source>
        <dbReference type="RuleBase" id="RU363076"/>
    </source>
</evidence>
<evidence type="ECO:0000313" key="7">
    <source>
        <dbReference type="EMBL" id="KQH87807.1"/>
    </source>
</evidence>
<dbReference type="PROSITE" id="PS50895">
    <property type="entry name" value="SURF1"/>
    <property type="match status" value="1"/>
</dbReference>
<evidence type="ECO:0000256" key="2">
    <source>
        <dbReference type="ARBA" id="ARBA00007165"/>
    </source>
</evidence>
<keyword evidence="4 6" id="KW-1133">Transmembrane helix</keyword>
<keyword evidence="8" id="KW-1185">Reference proteome</keyword>
<gene>
    <name evidence="7" type="ORF">AMR76_00455</name>
</gene>
<evidence type="ECO:0000256" key="1">
    <source>
        <dbReference type="ARBA" id="ARBA00004370"/>
    </source>
</evidence>
<name>A0A0Q2N7K1_VIBFU</name>
<comment type="similarity">
    <text evidence="2 6">Belongs to the SURF1 family.</text>
</comment>
<organism evidence="7 8">
    <name type="scientific">Vibrio furnissii</name>
    <dbReference type="NCBI Taxonomy" id="29494"/>
    <lineage>
        <taxon>Bacteria</taxon>
        <taxon>Pseudomonadati</taxon>
        <taxon>Pseudomonadota</taxon>
        <taxon>Gammaproteobacteria</taxon>
        <taxon>Vibrionales</taxon>
        <taxon>Vibrionaceae</taxon>
        <taxon>Vibrio</taxon>
    </lineage>
</organism>
<feature type="transmembrane region" description="Helical" evidence="6">
    <location>
        <begin position="29"/>
        <end position="48"/>
    </location>
</feature>
<dbReference type="EMBL" id="LKHS01000001">
    <property type="protein sequence ID" value="KQH87807.1"/>
    <property type="molecule type" value="Genomic_DNA"/>
</dbReference>
<comment type="subcellular location">
    <subcellularLocation>
        <location evidence="6">Cell membrane</location>
        <topology evidence="6">Multi-pass membrane protein</topology>
    </subcellularLocation>
    <subcellularLocation>
        <location evidence="1">Membrane</location>
    </subcellularLocation>
</comment>
<keyword evidence="6" id="KW-1003">Cell membrane</keyword>
<dbReference type="AlphaFoldDB" id="A0A0Q2N7K1"/>
<dbReference type="PANTHER" id="PTHR23427">
    <property type="entry name" value="SURFEIT LOCUS PROTEIN"/>
    <property type="match status" value="1"/>
</dbReference>
<dbReference type="InParanoid" id="A0A0Q2N7K1"/>
<evidence type="ECO:0000313" key="8">
    <source>
        <dbReference type="Proteomes" id="UP000051221"/>
    </source>
</evidence>
<dbReference type="GO" id="GO:0005886">
    <property type="term" value="C:plasma membrane"/>
    <property type="evidence" value="ECO:0007669"/>
    <property type="project" value="UniProtKB-SubCell"/>
</dbReference>
<keyword evidence="5 6" id="KW-0472">Membrane</keyword>
<accession>A0A0Q2N7K1</accession>
<sequence>MNSKSKTKAIFTTSGSMAAPSQRVWSGKFWVGAVLTVVVFALLVKLGFWQLARGEEKLHLETRLAARAQMAPLSLATALERYSMAELTGLRVTVTLDPHPDATFLLDNQTFDGKVGYLAYQLAKQQDGHWMLIERGFVPAGNDRRVLPNVDWLTEPQTLTGRLYARSTNPFSDALGLEAGNPHRIQNLNVEALSQWLGTPILPVAFQPQQANWPYPQPWQPLAMSAQKHFGYALQWFTMAAVLAVIALVIGVRVWRAGRHS</sequence>
<dbReference type="PANTHER" id="PTHR23427:SF2">
    <property type="entry name" value="SURFEIT LOCUS PROTEIN 1"/>
    <property type="match status" value="1"/>
</dbReference>
<evidence type="ECO:0000256" key="5">
    <source>
        <dbReference type="ARBA" id="ARBA00023136"/>
    </source>
</evidence>
<evidence type="ECO:0000256" key="4">
    <source>
        <dbReference type="ARBA" id="ARBA00022989"/>
    </source>
</evidence>
<comment type="caution">
    <text evidence="7">The sequence shown here is derived from an EMBL/GenBank/DDBJ whole genome shotgun (WGS) entry which is preliminary data.</text>
</comment>
<reference evidence="7 8" key="1">
    <citation type="submission" date="2015-08" db="EMBL/GenBank/DDBJ databases">
        <title>Antibacterial properties of a collection of Vibrionaceae strains.</title>
        <authorList>
            <person name="Giubergia S."/>
        </authorList>
    </citation>
    <scope>NUCLEOTIDE SEQUENCE [LARGE SCALE GENOMIC DNA]</scope>
    <source>
        <strain evidence="7 8">S0821</strain>
    </source>
</reference>
<dbReference type="InterPro" id="IPR002994">
    <property type="entry name" value="Surf1/Shy1"/>
</dbReference>
<feature type="transmembrane region" description="Helical" evidence="6">
    <location>
        <begin position="234"/>
        <end position="255"/>
    </location>
</feature>
<dbReference type="InterPro" id="IPR045214">
    <property type="entry name" value="Surf1/Surf4"/>
</dbReference>